<organism evidence="1 2">
    <name type="scientific">Armillaria solidipes</name>
    <dbReference type="NCBI Taxonomy" id="1076256"/>
    <lineage>
        <taxon>Eukaryota</taxon>
        <taxon>Fungi</taxon>
        <taxon>Dikarya</taxon>
        <taxon>Basidiomycota</taxon>
        <taxon>Agaricomycotina</taxon>
        <taxon>Agaricomycetes</taxon>
        <taxon>Agaricomycetidae</taxon>
        <taxon>Agaricales</taxon>
        <taxon>Marasmiineae</taxon>
        <taxon>Physalacriaceae</taxon>
        <taxon>Armillaria</taxon>
    </lineage>
</organism>
<name>A0A2H3BU62_9AGAR</name>
<gene>
    <name evidence="1" type="ORF">ARMSODRAFT_952003</name>
</gene>
<evidence type="ECO:0000313" key="1">
    <source>
        <dbReference type="EMBL" id="PBK74369.1"/>
    </source>
</evidence>
<reference evidence="2" key="1">
    <citation type="journal article" date="2017" name="Nat. Ecol. Evol.">
        <title>Genome expansion and lineage-specific genetic innovations in the forest pathogenic fungi Armillaria.</title>
        <authorList>
            <person name="Sipos G."/>
            <person name="Prasanna A.N."/>
            <person name="Walter M.C."/>
            <person name="O'Connor E."/>
            <person name="Balint B."/>
            <person name="Krizsan K."/>
            <person name="Kiss B."/>
            <person name="Hess J."/>
            <person name="Varga T."/>
            <person name="Slot J."/>
            <person name="Riley R."/>
            <person name="Boka B."/>
            <person name="Rigling D."/>
            <person name="Barry K."/>
            <person name="Lee J."/>
            <person name="Mihaltcheva S."/>
            <person name="LaButti K."/>
            <person name="Lipzen A."/>
            <person name="Waldron R."/>
            <person name="Moloney N.M."/>
            <person name="Sperisen C."/>
            <person name="Kredics L."/>
            <person name="Vagvoelgyi C."/>
            <person name="Patrignani A."/>
            <person name="Fitzpatrick D."/>
            <person name="Nagy I."/>
            <person name="Doyle S."/>
            <person name="Anderson J.B."/>
            <person name="Grigoriev I.V."/>
            <person name="Gueldener U."/>
            <person name="Muensterkoetter M."/>
            <person name="Nagy L.G."/>
        </authorList>
    </citation>
    <scope>NUCLEOTIDE SEQUENCE [LARGE SCALE GENOMIC DNA]</scope>
    <source>
        <strain evidence="2">28-4</strain>
    </source>
</reference>
<keyword evidence="2" id="KW-1185">Reference proteome</keyword>
<sequence>MVGSLRVVWYPAQTNGRCNLGCDILSKKVPVKWGTPVVELVQGVKFETEARGCQGTTAEI</sequence>
<evidence type="ECO:0000313" key="2">
    <source>
        <dbReference type="Proteomes" id="UP000218334"/>
    </source>
</evidence>
<dbReference type="AlphaFoldDB" id="A0A2H3BU62"/>
<proteinExistence type="predicted"/>
<accession>A0A2H3BU62</accession>
<dbReference type="Proteomes" id="UP000218334">
    <property type="component" value="Unassembled WGS sequence"/>
</dbReference>
<dbReference type="EMBL" id="KZ293419">
    <property type="protein sequence ID" value="PBK74369.1"/>
    <property type="molecule type" value="Genomic_DNA"/>
</dbReference>
<protein>
    <submittedName>
        <fullName evidence="1">Uncharacterized protein</fullName>
    </submittedName>
</protein>